<proteinExistence type="predicted"/>
<dbReference type="Proteomes" id="UP001227230">
    <property type="component" value="Chromosome 5"/>
</dbReference>
<keyword evidence="3" id="KW-1185">Reference proteome</keyword>
<dbReference type="PANTHER" id="PTHR46481">
    <property type="entry name" value="ZINC FINGER BED DOMAIN-CONTAINING PROTEIN 4"/>
    <property type="match status" value="1"/>
</dbReference>
<organism evidence="2 3">
    <name type="scientific">Vitis vinifera</name>
    <name type="common">Grape</name>
    <dbReference type="NCBI Taxonomy" id="29760"/>
    <lineage>
        <taxon>Eukaryota</taxon>
        <taxon>Viridiplantae</taxon>
        <taxon>Streptophyta</taxon>
        <taxon>Embryophyta</taxon>
        <taxon>Tracheophyta</taxon>
        <taxon>Spermatophyta</taxon>
        <taxon>Magnoliopsida</taxon>
        <taxon>eudicotyledons</taxon>
        <taxon>Gunneridae</taxon>
        <taxon>Pentapetalae</taxon>
        <taxon>rosids</taxon>
        <taxon>Vitales</taxon>
        <taxon>Vitaceae</taxon>
        <taxon>Viteae</taxon>
        <taxon>Vitis</taxon>
    </lineage>
</organism>
<gene>
    <name evidence="2" type="ORF">VitviT2T_007282</name>
</gene>
<protein>
    <recommendedName>
        <fullName evidence="1">HAT C-terminal dimerisation domain-containing protein</fullName>
    </recommendedName>
</protein>
<dbReference type="SUPFAM" id="SSF53098">
    <property type="entry name" value="Ribonuclease H-like"/>
    <property type="match status" value="1"/>
</dbReference>
<dbReference type="EMBL" id="CP126652">
    <property type="protein sequence ID" value="WJZ87939.1"/>
    <property type="molecule type" value="Genomic_DNA"/>
</dbReference>
<accession>A0ABY9BZJ0</accession>
<evidence type="ECO:0000313" key="2">
    <source>
        <dbReference type="EMBL" id="WJZ87939.1"/>
    </source>
</evidence>
<sequence>MVSACMFNVVHTYLNLIVTNALRDLHDFIIKICDVKRYVKSFPTQLLRFKTCVEEEKISSKSLICLDVLTRWNSTYLMLETIGNFQKTFERLEEQDTQYALEFVGDDRKNIPLWLKEDKVESKTKLNQYLSESNERINDGFDILHWWKVNYFKFNILAQIVRDVLAIDISAIAFESTFSISG</sequence>
<dbReference type="InterPro" id="IPR012337">
    <property type="entry name" value="RNaseH-like_sf"/>
</dbReference>
<reference evidence="2 3" key="1">
    <citation type="journal article" date="2023" name="Hortic Res">
        <title>The complete reference genome for grapevine (Vitis vinifera L.) genetics and breeding.</title>
        <authorList>
            <person name="Shi X."/>
            <person name="Cao S."/>
            <person name="Wang X."/>
            <person name="Huang S."/>
            <person name="Wang Y."/>
            <person name="Liu Z."/>
            <person name="Liu W."/>
            <person name="Leng X."/>
            <person name="Peng Y."/>
            <person name="Wang N."/>
            <person name="Wang Y."/>
            <person name="Ma Z."/>
            <person name="Xu X."/>
            <person name="Zhang F."/>
            <person name="Xue H."/>
            <person name="Zhong H."/>
            <person name="Wang Y."/>
            <person name="Zhang K."/>
            <person name="Velt A."/>
            <person name="Avia K."/>
            <person name="Holtgrawe D."/>
            <person name="Grimplet J."/>
            <person name="Matus J.T."/>
            <person name="Ware D."/>
            <person name="Wu X."/>
            <person name="Wang H."/>
            <person name="Liu C."/>
            <person name="Fang Y."/>
            <person name="Rustenholz C."/>
            <person name="Cheng Z."/>
            <person name="Xiao H."/>
            <person name="Zhou Y."/>
        </authorList>
    </citation>
    <scope>NUCLEOTIDE SEQUENCE [LARGE SCALE GENOMIC DNA]</scope>
    <source>
        <strain evidence="3">cv. Pinot noir / PN40024</strain>
        <tissue evidence="2">Leaf</tissue>
    </source>
</reference>
<dbReference type="PANTHER" id="PTHR46481:SF8">
    <property type="entry name" value="ZINC FINGER BED DOMAIN-CONTAINING PROTEIN RICESLEEPER 1-LIKE"/>
    <property type="match status" value="1"/>
</dbReference>
<dbReference type="Pfam" id="PF05699">
    <property type="entry name" value="Dimer_Tnp_hAT"/>
    <property type="match status" value="1"/>
</dbReference>
<dbReference type="InterPro" id="IPR008906">
    <property type="entry name" value="HATC_C_dom"/>
</dbReference>
<name>A0ABY9BZJ0_VITVI</name>
<evidence type="ECO:0000313" key="3">
    <source>
        <dbReference type="Proteomes" id="UP001227230"/>
    </source>
</evidence>
<evidence type="ECO:0000259" key="1">
    <source>
        <dbReference type="Pfam" id="PF05699"/>
    </source>
</evidence>
<feature type="domain" description="HAT C-terminal dimerisation" evidence="1">
    <location>
        <begin position="126"/>
        <end position="181"/>
    </location>
</feature>
<dbReference type="InterPro" id="IPR052035">
    <property type="entry name" value="ZnF_BED_domain_contain"/>
</dbReference>